<reference evidence="1 2" key="1">
    <citation type="submission" date="2016-11" db="EMBL/GenBank/DDBJ databases">
        <authorList>
            <person name="Jaros S."/>
            <person name="Januszkiewicz K."/>
            <person name="Wedrychowicz H."/>
        </authorList>
    </citation>
    <scope>NUCLEOTIDE SEQUENCE [LARGE SCALE GENOMIC DNA]</scope>
    <source>
        <strain evidence="1 2">CGMCC 1.12145</strain>
    </source>
</reference>
<proteinExistence type="predicted"/>
<keyword evidence="2" id="KW-1185">Reference proteome</keyword>
<dbReference type="EMBL" id="FPJE01000016">
    <property type="protein sequence ID" value="SFW64124.1"/>
    <property type="molecule type" value="Genomic_DNA"/>
</dbReference>
<evidence type="ECO:0000313" key="2">
    <source>
        <dbReference type="Proteomes" id="UP000182248"/>
    </source>
</evidence>
<dbReference type="OrthoDB" id="1255149at2"/>
<dbReference type="PROSITE" id="PS51257">
    <property type="entry name" value="PROKAR_LIPOPROTEIN"/>
    <property type="match status" value="1"/>
</dbReference>
<gene>
    <name evidence="1" type="ORF">SAMN02927921_02913</name>
</gene>
<protein>
    <submittedName>
        <fullName evidence="1">Uncharacterized protein</fullName>
    </submittedName>
</protein>
<organism evidence="1 2">
    <name type="scientific">Sinomicrobium oceani</name>
    <dbReference type="NCBI Taxonomy" id="1150368"/>
    <lineage>
        <taxon>Bacteria</taxon>
        <taxon>Pseudomonadati</taxon>
        <taxon>Bacteroidota</taxon>
        <taxon>Flavobacteriia</taxon>
        <taxon>Flavobacteriales</taxon>
        <taxon>Flavobacteriaceae</taxon>
        <taxon>Sinomicrobium</taxon>
    </lineage>
</organism>
<dbReference type="RefSeq" id="WP_072318118.1">
    <property type="nucleotide sequence ID" value="NZ_FPJE01000016.1"/>
</dbReference>
<evidence type="ECO:0000313" key="1">
    <source>
        <dbReference type="EMBL" id="SFW64124.1"/>
    </source>
</evidence>
<name>A0A1K1QWP6_9FLAO</name>
<accession>A0A1K1QWP6</accession>
<dbReference type="Proteomes" id="UP000182248">
    <property type="component" value="Unassembled WGS sequence"/>
</dbReference>
<sequence>MNFRKTGYATVFVLTLVLMACGGKQEKEKQDKKTVSGNAAPERTVISGDTLKLALAGGEAWEKVHKPARDKKFFLFRTDVPGKLTARLETKDKHANLRFSQIFMPDGTADGPFGQELQYDLDSPGTYILAVGESQMAGEPWAGDFTITVKVE</sequence>
<dbReference type="AlphaFoldDB" id="A0A1K1QWP6"/>